<dbReference type="AlphaFoldDB" id="A0ABD1FAW0"/>
<accession>A0ABD1FAW0</accession>
<dbReference type="Proteomes" id="UP001566132">
    <property type="component" value="Unassembled WGS sequence"/>
</dbReference>
<feature type="compositionally biased region" description="Basic and acidic residues" evidence="1">
    <location>
        <begin position="320"/>
        <end position="330"/>
    </location>
</feature>
<feature type="region of interest" description="Disordered" evidence="1">
    <location>
        <begin position="386"/>
        <end position="420"/>
    </location>
</feature>
<protein>
    <submittedName>
        <fullName evidence="2">Uncharacterized protein</fullName>
    </submittedName>
</protein>
<sequence length="1115" mass="125667">MSAICQNFVQNAWKKELCSNCFKSKDEHTTPFSKSKVVTVTSDNIQSIIRDPKKSKPKLNVEFTRDLIQFIGYGGEDWLSEEEKEVDDSMENSNEDMQSDSDIEHEEIRLLTKKNTNFNTVSLGDMIEEKKSYAHLLLGKPILNSVGKKQTLLVSVTPFGEDNCKKHNAKNAIIFKEINIRKSNTEDSCEKEKSLLDEISETLERSNNSILTREKTPLREIEFNKKNVLNEEIKEKSDRKVSLTRANALKQNKPSEKPIYKSSIARIEVCNKTKTINNDNNNNTLSEGDQKLFKDIIASSNFIKHEKSICSTQLSQTREQAGKPDGREDPNSQEIPALPENPPPPLENHTSFLHPNPVNEKPKIPSKPVIIPNNINKMVKIHEKSHSLSTFSTKSNDSDNDLDLKGKRKAPLPPEVNNSTLYTRNPIMLSNGDSPVVREKEKRERNERANLLTAKMPAEENIYVAPSPAPRKSLSISTDNLVNNVDDKRKAKGRFSLRKFLRMSSNKDVSRFSGDTLSMGNVNGPKPRPRLVIVHPSELNGSKVEVVAKPDQIPEMNIEPLKPQKPQPPPRNFDNNKPPISSPPPKSLDVLNKQKAISRANSNSSNNQVNETVYANIGEVRSSIVPNKPVRTASMRERETQQMKHFKKNHYETIGSAKSERIYDYVNACGNRSSSPSSDFSDKNSPKSKTGKLNKRSESCIDVSSEYFKYGNIPRSMSLTYCGSETESEIYSPYSFYGSESEVTEDDHEWSQNGRTQKLRSKKGRSIVHKNLEDNYSAVVVANHEALAQVLENIQQTIYIQPALRGLKMSSNLRLTDFAIKRDISPIILGSKTFLQAVWGTQNVTLIINTGLSTYNTLHLGPFNLKSVTDFSDLVPSEYCINKNQKEKHVQAAISVLPWLQIHTIQSYSDFLKTKPALEEPWKDGFFVMLQLVNALKLLQAQGIEDLPLNLSTFILSKEMDKENHYRLHICGTLPLELTSLTNPEEQLGSLCMCALKALSLLHPDSRSTTLIETLLGNERSVSLSQVKAVLELSLWGPTDVILGNTVKERELTLQRWLDLQRATVLHGLVCTRVQLSVYEECHLLFLVRSNAKMMSDASILIESNNIKYAHCSKA</sequence>
<evidence type="ECO:0000313" key="2">
    <source>
        <dbReference type="EMBL" id="KAL1516397.1"/>
    </source>
</evidence>
<feature type="region of interest" description="Disordered" evidence="1">
    <location>
        <begin position="553"/>
        <end position="589"/>
    </location>
</feature>
<organism evidence="2 3">
    <name type="scientific">Hypothenemus hampei</name>
    <name type="common">Coffee berry borer</name>
    <dbReference type="NCBI Taxonomy" id="57062"/>
    <lineage>
        <taxon>Eukaryota</taxon>
        <taxon>Metazoa</taxon>
        <taxon>Ecdysozoa</taxon>
        <taxon>Arthropoda</taxon>
        <taxon>Hexapoda</taxon>
        <taxon>Insecta</taxon>
        <taxon>Pterygota</taxon>
        <taxon>Neoptera</taxon>
        <taxon>Endopterygota</taxon>
        <taxon>Coleoptera</taxon>
        <taxon>Polyphaga</taxon>
        <taxon>Cucujiformia</taxon>
        <taxon>Curculionidae</taxon>
        <taxon>Scolytinae</taxon>
        <taxon>Hypothenemus</taxon>
    </lineage>
</organism>
<dbReference type="PANTHER" id="PTHR37970:SF1">
    <property type="entry name" value="SERINE-RICH ADHESIN FOR PLATELETS"/>
    <property type="match status" value="1"/>
</dbReference>
<feature type="region of interest" description="Disordered" evidence="1">
    <location>
        <begin position="311"/>
        <end position="370"/>
    </location>
</feature>
<name>A0ABD1FAW0_HYPHA</name>
<gene>
    <name evidence="2" type="ORF">ABEB36_000315</name>
</gene>
<evidence type="ECO:0000313" key="3">
    <source>
        <dbReference type="Proteomes" id="UP001566132"/>
    </source>
</evidence>
<dbReference type="EMBL" id="JBDJPC010000001">
    <property type="protein sequence ID" value="KAL1516397.1"/>
    <property type="molecule type" value="Genomic_DNA"/>
</dbReference>
<keyword evidence="3" id="KW-1185">Reference proteome</keyword>
<comment type="caution">
    <text evidence="2">The sequence shown here is derived from an EMBL/GenBank/DDBJ whole genome shotgun (WGS) entry which is preliminary data.</text>
</comment>
<evidence type="ECO:0000256" key="1">
    <source>
        <dbReference type="SAM" id="MobiDB-lite"/>
    </source>
</evidence>
<dbReference type="PANTHER" id="PTHR37970">
    <property type="entry name" value="PROTEIN CBG08587"/>
    <property type="match status" value="1"/>
</dbReference>
<proteinExistence type="predicted"/>
<feature type="region of interest" description="Disordered" evidence="1">
    <location>
        <begin position="82"/>
        <end position="101"/>
    </location>
</feature>
<reference evidence="2 3" key="1">
    <citation type="submission" date="2024-05" db="EMBL/GenBank/DDBJ databases">
        <title>Genetic variation in Jamaican populations of the coffee berry borer (Hypothenemus hampei).</title>
        <authorList>
            <person name="Errbii M."/>
            <person name="Myrie A."/>
        </authorList>
    </citation>
    <scope>NUCLEOTIDE SEQUENCE [LARGE SCALE GENOMIC DNA]</scope>
    <source>
        <strain evidence="2">JA-Hopewell-2020-01-JO</strain>
        <tissue evidence="2">Whole body</tissue>
    </source>
</reference>
<feature type="region of interest" description="Disordered" evidence="1">
    <location>
        <begin position="672"/>
        <end position="696"/>
    </location>
</feature>